<gene>
    <name evidence="1" type="ORF">MML48_1g16756</name>
</gene>
<evidence type="ECO:0000313" key="2">
    <source>
        <dbReference type="Proteomes" id="UP001056778"/>
    </source>
</evidence>
<comment type="caution">
    <text evidence="1">The sequence shown here is derived from an EMBL/GenBank/DDBJ whole genome shotgun (WGS) entry which is preliminary data.</text>
</comment>
<protein>
    <submittedName>
        <fullName evidence="1">Uncharacterized protein</fullName>
    </submittedName>
</protein>
<dbReference type="Proteomes" id="UP001056778">
    <property type="component" value="Chromosome 1"/>
</dbReference>
<name>A0ACB9TVJ6_HOLOL</name>
<evidence type="ECO:0000313" key="1">
    <source>
        <dbReference type="EMBL" id="KAI4470778.1"/>
    </source>
</evidence>
<sequence>MSIWIGDNYLTFRNSVEQKDECAERSKLSVRLLADEFAVGKSQIADLLKNKENLLRELENGIPVSGPVVKEKALEAATLLNIKQFKASNGWLEKCLKRHNIPFRNICDKSAKVDGDLVANWKNRLPHILANYGSRNIYNLDETGLFFRVLPTAFSLKRDKCNGGKAAKERLTVMLCTNIKVRKRIIRNIRKISTY</sequence>
<organism evidence="1 2">
    <name type="scientific">Holotrichia oblita</name>
    <name type="common">Chafer beetle</name>
    <dbReference type="NCBI Taxonomy" id="644536"/>
    <lineage>
        <taxon>Eukaryota</taxon>
        <taxon>Metazoa</taxon>
        <taxon>Ecdysozoa</taxon>
        <taxon>Arthropoda</taxon>
        <taxon>Hexapoda</taxon>
        <taxon>Insecta</taxon>
        <taxon>Pterygota</taxon>
        <taxon>Neoptera</taxon>
        <taxon>Endopterygota</taxon>
        <taxon>Coleoptera</taxon>
        <taxon>Polyphaga</taxon>
        <taxon>Scarabaeiformia</taxon>
        <taxon>Scarabaeidae</taxon>
        <taxon>Melolonthinae</taxon>
        <taxon>Holotrichia</taxon>
    </lineage>
</organism>
<accession>A0ACB9TVJ6</accession>
<reference evidence="1" key="1">
    <citation type="submission" date="2022-04" db="EMBL/GenBank/DDBJ databases">
        <title>Chromosome-scale genome assembly of Holotrichia oblita Faldermann.</title>
        <authorList>
            <person name="Rongchong L."/>
        </authorList>
    </citation>
    <scope>NUCLEOTIDE SEQUENCE</scope>
    <source>
        <strain evidence="1">81SQS9</strain>
    </source>
</reference>
<proteinExistence type="predicted"/>
<dbReference type="EMBL" id="CM043015">
    <property type="protein sequence ID" value="KAI4470778.1"/>
    <property type="molecule type" value="Genomic_DNA"/>
</dbReference>
<keyword evidence="2" id="KW-1185">Reference proteome</keyword>